<dbReference type="Proteomes" id="UP000244336">
    <property type="component" value="Chromosome 3"/>
</dbReference>
<gene>
    <name evidence="2" type="ORF">GQ55_3G468300</name>
</gene>
<feature type="region of interest" description="Disordered" evidence="1">
    <location>
        <begin position="1"/>
        <end position="27"/>
    </location>
</feature>
<dbReference type="AlphaFoldDB" id="A0A2T7EJ60"/>
<feature type="compositionally biased region" description="Pro residues" evidence="1">
    <location>
        <begin position="264"/>
        <end position="276"/>
    </location>
</feature>
<keyword evidence="3" id="KW-1185">Reference proteome</keyword>
<dbReference type="STRING" id="1504633.A0A2T7EJ60"/>
<evidence type="ECO:0000256" key="1">
    <source>
        <dbReference type="SAM" id="MobiDB-lite"/>
    </source>
</evidence>
<protein>
    <submittedName>
        <fullName evidence="2">Uncharacterized protein</fullName>
    </submittedName>
</protein>
<dbReference type="Gramene" id="PUZ67865">
    <property type="protein sequence ID" value="PUZ67865"/>
    <property type="gene ID" value="GQ55_3G468300"/>
</dbReference>
<feature type="compositionally biased region" description="Basic and acidic residues" evidence="1">
    <location>
        <begin position="147"/>
        <end position="161"/>
    </location>
</feature>
<feature type="region of interest" description="Disordered" evidence="1">
    <location>
        <begin position="367"/>
        <end position="392"/>
    </location>
</feature>
<feature type="compositionally biased region" description="Low complexity" evidence="1">
    <location>
        <begin position="167"/>
        <end position="183"/>
    </location>
</feature>
<dbReference type="PANTHER" id="PTHR31722:SF70">
    <property type="entry name" value="OSJNBA0058K23.8-LIKE PROTEIN"/>
    <property type="match status" value="1"/>
</dbReference>
<accession>A0A2T7EJ60</accession>
<dbReference type="OrthoDB" id="689767at2759"/>
<proteinExistence type="predicted"/>
<evidence type="ECO:0000313" key="3">
    <source>
        <dbReference type="Proteomes" id="UP000244336"/>
    </source>
</evidence>
<reference evidence="2 3" key="1">
    <citation type="submission" date="2018-04" db="EMBL/GenBank/DDBJ databases">
        <title>WGS assembly of Panicum hallii var. hallii HAL2.</title>
        <authorList>
            <person name="Lovell J."/>
            <person name="Jenkins J."/>
            <person name="Lowry D."/>
            <person name="Mamidi S."/>
            <person name="Sreedasyam A."/>
            <person name="Weng X."/>
            <person name="Barry K."/>
            <person name="Bonette J."/>
            <person name="Campitelli B."/>
            <person name="Daum C."/>
            <person name="Gordon S."/>
            <person name="Gould B."/>
            <person name="Lipzen A."/>
            <person name="MacQueen A."/>
            <person name="Palacio-Mejia J."/>
            <person name="Plott C."/>
            <person name="Shakirov E."/>
            <person name="Shu S."/>
            <person name="Yoshinaga Y."/>
            <person name="Zane M."/>
            <person name="Rokhsar D."/>
            <person name="Grimwood J."/>
            <person name="Schmutz J."/>
            <person name="Juenger T."/>
        </authorList>
    </citation>
    <scope>NUCLEOTIDE SEQUENCE [LARGE SCALE GENOMIC DNA]</scope>
    <source>
        <strain evidence="3">cv. HAL2</strain>
    </source>
</reference>
<feature type="compositionally biased region" description="Pro residues" evidence="1">
    <location>
        <begin position="222"/>
        <end position="244"/>
    </location>
</feature>
<feature type="compositionally biased region" description="Basic and acidic residues" evidence="1">
    <location>
        <begin position="211"/>
        <end position="221"/>
    </location>
</feature>
<feature type="compositionally biased region" description="Pro residues" evidence="1">
    <location>
        <begin position="10"/>
        <end position="24"/>
    </location>
</feature>
<dbReference type="PANTHER" id="PTHR31722">
    <property type="entry name" value="OS06G0675200 PROTEIN"/>
    <property type="match status" value="1"/>
</dbReference>
<evidence type="ECO:0000313" key="2">
    <source>
        <dbReference type="EMBL" id="PUZ67865.1"/>
    </source>
</evidence>
<feature type="compositionally biased region" description="Low complexity" evidence="1">
    <location>
        <begin position="295"/>
        <end position="308"/>
    </location>
</feature>
<sequence>MASAAAASRPPAPPPPPPPPPPQPAAAVQWLGPRVSFSLEDAGGGGGGREAALAVAGGKAGPSAGADFEFLLGGCAAASMLPADELFSGGKLVPLRIPAPSAEEEAVGATTAQSTLPPKHARAPVAAQQPETPRTEEAKGVAVVGGEEPKIPARRWRDLLRLRKQQASSGSGSAAAIGASSEPRPLRRLLRRGTKPPEPEPSLSLPLLREVGPDEQDKPAEKPTPAPAPAPISTTPTPPAPPPSQQHQNLPPKIRLSPSQQASAPPPPPPPPPPPAAVAADSPRLNAAGKVVFNGLGRSSSSPSSLAGGRRGHRAGGAMERSYSAHVRVAPVLNVPVCSLRGSRKSVSVFGIDRLFSPSAAAAAAAAASSSGGAKKNKAAKKDVTATAAAPQ</sequence>
<name>A0A2T7EJ60_9POAL</name>
<dbReference type="EMBL" id="CM009751">
    <property type="protein sequence ID" value="PUZ67865.1"/>
    <property type="molecule type" value="Genomic_DNA"/>
</dbReference>
<organism evidence="2 3">
    <name type="scientific">Panicum hallii var. hallii</name>
    <dbReference type="NCBI Taxonomy" id="1504633"/>
    <lineage>
        <taxon>Eukaryota</taxon>
        <taxon>Viridiplantae</taxon>
        <taxon>Streptophyta</taxon>
        <taxon>Embryophyta</taxon>
        <taxon>Tracheophyta</taxon>
        <taxon>Spermatophyta</taxon>
        <taxon>Magnoliopsida</taxon>
        <taxon>Liliopsida</taxon>
        <taxon>Poales</taxon>
        <taxon>Poaceae</taxon>
        <taxon>PACMAD clade</taxon>
        <taxon>Panicoideae</taxon>
        <taxon>Panicodae</taxon>
        <taxon>Paniceae</taxon>
        <taxon>Panicinae</taxon>
        <taxon>Panicum</taxon>
        <taxon>Panicum sect. Panicum</taxon>
    </lineage>
</organism>
<feature type="region of interest" description="Disordered" evidence="1">
    <location>
        <begin position="101"/>
        <end position="321"/>
    </location>
</feature>